<feature type="transmembrane region" description="Helical" evidence="5">
    <location>
        <begin position="65"/>
        <end position="82"/>
    </location>
</feature>
<name>I4B7Z8_TURPD</name>
<proteinExistence type="predicted"/>
<feature type="transmembrane region" description="Helical" evidence="5">
    <location>
        <begin position="88"/>
        <end position="106"/>
    </location>
</feature>
<dbReference type="Pfam" id="PF01124">
    <property type="entry name" value="MAPEG"/>
    <property type="match status" value="1"/>
</dbReference>
<dbReference type="PANTHER" id="PTHR35371:SF1">
    <property type="entry name" value="BLR7753 PROTEIN"/>
    <property type="match status" value="1"/>
</dbReference>
<evidence type="ECO:0000313" key="6">
    <source>
        <dbReference type="EMBL" id="AFM13405.1"/>
    </source>
</evidence>
<evidence type="ECO:0000256" key="1">
    <source>
        <dbReference type="ARBA" id="ARBA00004370"/>
    </source>
</evidence>
<dbReference type="InterPro" id="IPR001129">
    <property type="entry name" value="Membr-assoc_MAPEG"/>
</dbReference>
<evidence type="ECO:0000256" key="3">
    <source>
        <dbReference type="ARBA" id="ARBA00022989"/>
    </source>
</evidence>
<dbReference type="AlphaFoldDB" id="I4B7Z8"/>
<feature type="transmembrane region" description="Helical" evidence="5">
    <location>
        <begin position="6"/>
        <end position="25"/>
    </location>
</feature>
<dbReference type="GO" id="GO:0016020">
    <property type="term" value="C:membrane"/>
    <property type="evidence" value="ECO:0007669"/>
    <property type="project" value="UniProtKB-SubCell"/>
</dbReference>
<dbReference type="RefSeq" id="WP_014803907.1">
    <property type="nucleotide sequence ID" value="NC_018020.1"/>
</dbReference>
<dbReference type="OrthoDB" id="343936at2"/>
<evidence type="ECO:0000256" key="4">
    <source>
        <dbReference type="ARBA" id="ARBA00023136"/>
    </source>
</evidence>
<gene>
    <name evidence="6" type="ordered locus">Turpa_2766</name>
</gene>
<dbReference type="PANTHER" id="PTHR35371">
    <property type="entry name" value="INNER MEMBRANE PROTEIN"/>
    <property type="match status" value="1"/>
</dbReference>
<evidence type="ECO:0000256" key="2">
    <source>
        <dbReference type="ARBA" id="ARBA00022692"/>
    </source>
</evidence>
<organism evidence="6 7">
    <name type="scientific">Turneriella parva (strain ATCC BAA-1111 / DSM 21527 / NCTC 11395 / H)</name>
    <name type="common">Leptospira parva</name>
    <dbReference type="NCBI Taxonomy" id="869212"/>
    <lineage>
        <taxon>Bacteria</taxon>
        <taxon>Pseudomonadati</taxon>
        <taxon>Spirochaetota</taxon>
        <taxon>Spirochaetia</taxon>
        <taxon>Leptospirales</taxon>
        <taxon>Leptospiraceae</taxon>
        <taxon>Turneriella</taxon>
    </lineage>
</organism>
<dbReference type="HOGENOM" id="CLU_110778_1_0_12"/>
<dbReference type="Proteomes" id="UP000006048">
    <property type="component" value="Chromosome"/>
</dbReference>
<evidence type="ECO:0000313" key="7">
    <source>
        <dbReference type="Proteomes" id="UP000006048"/>
    </source>
</evidence>
<keyword evidence="4 5" id="KW-0472">Membrane</keyword>
<comment type="subcellular location">
    <subcellularLocation>
        <location evidence="1">Membrane</location>
    </subcellularLocation>
</comment>
<evidence type="ECO:0000256" key="5">
    <source>
        <dbReference type="SAM" id="Phobius"/>
    </source>
</evidence>
<protein>
    <recommendedName>
        <fullName evidence="8">MAPEG family protein</fullName>
    </recommendedName>
</protein>
<sequence length="134" mass="14747">MLQNFPILYYLLGSTLLYWLMLLFASLSHSRGYTIAGFLLALGNRDNMPERTAFMARADRAAKNMGENLLIFAIVALASVSVGGQRDLALLGAQIFLFARLAYWPIYLAGIKYVRTVVWGIALAGVGLVVISMI</sequence>
<dbReference type="SUPFAM" id="SSF161084">
    <property type="entry name" value="MAPEG domain-like"/>
    <property type="match status" value="1"/>
</dbReference>
<keyword evidence="2 5" id="KW-0812">Transmembrane</keyword>
<reference evidence="6 7" key="1">
    <citation type="submission" date="2012-06" db="EMBL/GenBank/DDBJ databases">
        <title>The complete chromosome of genome of Turneriella parva DSM 21527.</title>
        <authorList>
            <consortium name="US DOE Joint Genome Institute (JGI-PGF)"/>
            <person name="Lucas S."/>
            <person name="Han J."/>
            <person name="Lapidus A."/>
            <person name="Bruce D."/>
            <person name="Goodwin L."/>
            <person name="Pitluck S."/>
            <person name="Peters L."/>
            <person name="Kyrpides N."/>
            <person name="Mavromatis K."/>
            <person name="Ivanova N."/>
            <person name="Mikhailova N."/>
            <person name="Chertkov O."/>
            <person name="Detter J.C."/>
            <person name="Tapia R."/>
            <person name="Han C."/>
            <person name="Land M."/>
            <person name="Hauser L."/>
            <person name="Markowitz V."/>
            <person name="Cheng J.-F."/>
            <person name="Hugenholtz P."/>
            <person name="Woyke T."/>
            <person name="Wu D."/>
            <person name="Gronow S."/>
            <person name="Wellnitz S."/>
            <person name="Brambilla E."/>
            <person name="Klenk H.-P."/>
            <person name="Eisen J.A."/>
        </authorList>
    </citation>
    <scope>NUCLEOTIDE SEQUENCE [LARGE SCALE GENOMIC DNA]</scope>
    <source>
        <strain evidence="7">ATCC BAA-1111 / DSM 21527 / NCTC 11395 / H</strain>
    </source>
</reference>
<dbReference type="EMBL" id="CP002959">
    <property type="protein sequence ID" value="AFM13405.1"/>
    <property type="molecule type" value="Genomic_DNA"/>
</dbReference>
<accession>I4B7Z8</accession>
<dbReference type="Gene3D" id="1.20.120.550">
    <property type="entry name" value="Membrane associated eicosanoid/glutathione metabolism-like domain"/>
    <property type="match status" value="1"/>
</dbReference>
<feature type="transmembrane region" description="Helical" evidence="5">
    <location>
        <begin position="113"/>
        <end position="133"/>
    </location>
</feature>
<keyword evidence="3 5" id="KW-1133">Transmembrane helix</keyword>
<evidence type="ECO:0008006" key="8">
    <source>
        <dbReference type="Google" id="ProtNLM"/>
    </source>
</evidence>
<dbReference type="InterPro" id="IPR023352">
    <property type="entry name" value="MAPEG-like_dom_sf"/>
</dbReference>
<keyword evidence="7" id="KW-1185">Reference proteome</keyword>
<dbReference type="KEGG" id="tpx:Turpa_2766"/>